<name>A0ABR1I8M4_9HYPO</name>
<organism evidence="2 3">
    <name type="scientific">Neonectria magnoliae</name>
    <dbReference type="NCBI Taxonomy" id="2732573"/>
    <lineage>
        <taxon>Eukaryota</taxon>
        <taxon>Fungi</taxon>
        <taxon>Dikarya</taxon>
        <taxon>Ascomycota</taxon>
        <taxon>Pezizomycotina</taxon>
        <taxon>Sordariomycetes</taxon>
        <taxon>Hypocreomycetidae</taxon>
        <taxon>Hypocreales</taxon>
        <taxon>Nectriaceae</taxon>
        <taxon>Neonectria</taxon>
    </lineage>
</organism>
<dbReference type="Gene3D" id="1.10.510.10">
    <property type="entry name" value="Transferase(Phosphotransferase) domain 1"/>
    <property type="match status" value="1"/>
</dbReference>
<gene>
    <name evidence="2" type="ORF">QQZ08_004192</name>
</gene>
<dbReference type="PANTHER" id="PTHR24361">
    <property type="entry name" value="MITOGEN-ACTIVATED KINASE KINASE KINASE"/>
    <property type="match status" value="1"/>
</dbReference>
<keyword evidence="3" id="KW-1185">Reference proteome</keyword>
<proteinExistence type="predicted"/>
<sequence>MYKNIIEYLGHEDFHTNTPLISMPLRDGNLVSLADLVGPGEHDELCGLVAEQILKALDYLAFYGMCHRGVKPDNILYTNLGQKEFLFQLADFGMASLSQMAVTSCGTNWYQAPELYQNYGKAPQTPKMDVWSLAATILATHHSFPFPPFHARAYHEVFEAVQTCVAGIPFLKRMAAEDPERRASAAQMLIAPFQDIGLTTPRGHVPPLML</sequence>
<reference evidence="2 3" key="1">
    <citation type="journal article" date="2025" name="Microbiol. Resour. Announc.">
        <title>Draft genome sequences for Neonectria magnoliae and Neonectria punicea, canker pathogens of Liriodendron tulipifera and Acer saccharum in West Virginia.</title>
        <authorList>
            <person name="Petronek H.M."/>
            <person name="Kasson M.T."/>
            <person name="Metheny A.M."/>
            <person name="Stauder C.M."/>
            <person name="Lovett B."/>
            <person name="Lynch S.C."/>
            <person name="Garnas J.R."/>
            <person name="Kasson L.R."/>
            <person name="Stajich J.E."/>
        </authorList>
    </citation>
    <scope>NUCLEOTIDE SEQUENCE [LARGE SCALE GENOMIC DNA]</scope>
    <source>
        <strain evidence="2 3">NRRL 64651</strain>
    </source>
</reference>
<feature type="domain" description="Protein kinase" evidence="1">
    <location>
        <begin position="1"/>
        <end position="194"/>
    </location>
</feature>
<evidence type="ECO:0000313" key="2">
    <source>
        <dbReference type="EMBL" id="KAK7429379.1"/>
    </source>
</evidence>
<dbReference type="Proteomes" id="UP001498421">
    <property type="component" value="Unassembled WGS sequence"/>
</dbReference>
<dbReference type="EMBL" id="JAZAVK010000030">
    <property type="protein sequence ID" value="KAK7429379.1"/>
    <property type="molecule type" value="Genomic_DNA"/>
</dbReference>
<dbReference type="Pfam" id="PF00069">
    <property type="entry name" value="Pkinase"/>
    <property type="match status" value="1"/>
</dbReference>
<dbReference type="SUPFAM" id="SSF56112">
    <property type="entry name" value="Protein kinase-like (PK-like)"/>
    <property type="match status" value="1"/>
</dbReference>
<dbReference type="InterPro" id="IPR011009">
    <property type="entry name" value="Kinase-like_dom_sf"/>
</dbReference>
<evidence type="ECO:0000259" key="1">
    <source>
        <dbReference type="PROSITE" id="PS50011"/>
    </source>
</evidence>
<evidence type="ECO:0000313" key="3">
    <source>
        <dbReference type="Proteomes" id="UP001498421"/>
    </source>
</evidence>
<comment type="caution">
    <text evidence="2">The sequence shown here is derived from an EMBL/GenBank/DDBJ whole genome shotgun (WGS) entry which is preliminary data.</text>
</comment>
<accession>A0ABR1I8M4</accession>
<dbReference type="InterPro" id="IPR053235">
    <property type="entry name" value="Ser_Thr_kinase"/>
</dbReference>
<dbReference type="PROSITE" id="PS50011">
    <property type="entry name" value="PROTEIN_KINASE_DOM"/>
    <property type="match status" value="1"/>
</dbReference>
<dbReference type="SMART" id="SM00220">
    <property type="entry name" value="S_TKc"/>
    <property type="match status" value="1"/>
</dbReference>
<protein>
    <recommendedName>
        <fullName evidence="1">Protein kinase domain-containing protein</fullName>
    </recommendedName>
</protein>
<dbReference type="InterPro" id="IPR000719">
    <property type="entry name" value="Prot_kinase_dom"/>
</dbReference>